<evidence type="ECO:0000313" key="2">
    <source>
        <dbReference type="EMBL" id="MQM19059.1"/>
    </source>
</evidence>
<dbReference type="EMBL" id="NMUH01008624">
    <property type="protein sequence ID" value="MQM19059.1"/>
    <property type="molecule type" value="Genomic_DNA"/>
</dbReference>
<dbReference type="Pfam" id="PF07837">
    <property type="entry name" value="FTCD_N"/>
    <property type="match status" value="1"/>
</dbReference>
<dbReference type="Gene3D" id="3.30.70.670">
    <property type="entry name" value="Formiminotransferase, C-terminal subdomain"/>
    <property type="match status" value="1"/>
</dbReference>
<organism evidence="2 3">
    <name type="scientific">Colocasia esculenta</name>
    <name type="common">Wild taro</name>
    <name type="synonym">Arum esculentum</name>
    <dbReference type="NCBI Taxonomy" id="4460"/>
    <lineage>
        <taxon>Eukaryota</taxon>
        <taxon>Viridiplantae</taxon>
        <taxon>Streptophyta</taxon>
        <taxon>Embryophyta</taxon>
        <taxon>Tracheophyta</taxon>
        <taxon>Spermatophyta</taxon>
        <taxon>Magnoliopsida</taxon>
        <taxon>Liliopsida</taxon>
        <taxon>Araceae</taxon>
        <taxon>Aroideae</taxon>
        <taxon>Colocasieae</taxon>
        <taxon>Colocasia</taxon>
    </lineage>
</organism>
<dbReference type="InterPro" id="IPR037064">
    <property type="entry name" value="Formiminotransferase_N_sf"/>
</dbReference>
<dbReference type="Proteomes" id="UP000652761">
    <property type="component" value="Unassembled WGS sequence"/>
</dbReference>
<dbReference type="SMART" id="SM01222">
    <property type="entry name" value="FTCD_N"/>
    <property type="match status" value="1"/>
</dbReference>
<dbReference type="Gene3D" id="3.30.990.10">
    <property type="entry name" value="Formiminotransferase, N-terminal subdomain"/>
    <property type="match status" value="1"/>
</dbReference>
<proteinExistence type="predicted"/>
<evidence type="ECO:0000313" key="3">
    <source>
        <dbReference type="Proteomes" id="UP000652761"/>
    </source>
</evidence>
<dbReference type="OrthoDB" id="48036at2759"/>
<gene>
    <name evidence="2" type="ORF">Taro_052057</name>
</gene>
<dbReference type="InterPro" id="IPR022384">
    <property type="entry name" value="FormiminoTrfase_cat_dom_sf"/>
</dbReference>
<dbReference type="SUPFAM" id="SSF55116">
    <property type="entry name" value="Formiminotransferase domain of formiminotransferase-cyclodeaminase"/>
    <property type="match status" value="1"/>
</dbReference>
<dbReference type="GO" id="GO:0005542">
    <property type="term" value="F:folic acid binding"/>
    <property type="evidence" value="ECO:0007669"/>
    <property type="project" value="InterPro"/>
</dbReference>
<feature type="domain" description="Formiminotransferase N-terminal subdomain" evidence="1">
    <location>
        <begin position="4"/>
        <end position="197"/>
    </location>
</feature>
<sequence>MKSILACCKLYISESRNSLSLEAIEQAVKPYPEVAIVNKFTDEAYNRVGYTVVSRLSVQARVHAESLRKAVFDMVREALRTIDLQLHGGTHPRLGVVDHICFHPSSLACMDQVAGLAKSLAADIGQKLEVPTFLYGAAHHEGRPLDSIRRDLGYFQPSSSGNKWVGGLGLQNLHLKPDAGPDRVVQGKGVVVVGATRWVDNYNIPVWSNDIAAVRRIARLVSGRGGGLESVQAMALVHTEDSIEVACNLLEPGRVGADQVQHKVEELAANEGMTVGKGYFTDFSQDGIIEKYLNQAVAEEGNKTA</sequence>
<comment type="caution">
    <text evidence="2">The sequence shown here is derived from an EMBL/GenBank/DDBJ whole genome shotgun (WGS) entry which is preliminary data.</text>
</comment>
<dbReference type="InterPro" id="IPR051623">
    <property type="entry name" value="FTCD"/>
</dbReference>
<dbReference type="InterPro" id="IPR012886">
    <property type="entry name" value="Formiminotransferase_N"/>
</dbReference>
<dbReference type="PANTHER" id="PTHR12234:SF1">
    <property type="entry name" value="FORMIMINOTRANSFERASE N-TERMINAL SUBDOMAIN-CONTAINING PROTEIN"/>
    <property type="match status" value="1"/>
</dbReference>
<reference evidence="2" key="1">
    <citation type="submission" date="2017-07" db="EMBL/GenBank/DDBJ databases">
        <title>Taro Niue Genome Assembly and Annotation.</title>
        <authorList>
            <person name="Atibalentja N."/>
            <person name="Keating K."/>
            <person name="Fields C.J."/>
        </authorList>
    </citation>
    <scope>NUCLEOTIDE SEQUENCE</scope>
    <source>
        <strain evidence="2">Niue_2</strain>
        <tissue evidence="2">Leaf</tissue>
    </source>
</reference>
<dbReference type="AlphaFoldDB" id="A0A843XHM1"/>
<name>A0A843XHM1_COLES</name>
<dbReference type="InterPro" id="IPR037070">
    <property type="entry name" value="Formiminotransferase_C_sf"/>
</dbReference>
<dbReference type="PANTHER" id="PTHR12234">
    <property type="entry name" value="FORMIMINOTRANSFERASE-CYCLODEAMINASE"/>
    <property type="match status" value="1"/>
</dbReference>
<accession>A0A843XHM1</accession>
<protein>
    <recommendedName>
        <fullName evidence="1">Formiminotransferase N-terminal subdomain domain-containing protein</fullName>
    </recommendedName>
</protein>
<evidence type="ECO:0000259" key="1">
    <source>
        <dbReference type="SMART" id="SM01222"/>
    </source>
</evidence>
<keyword evidence="3" id="KW-1185">Reference proteome</keyword>
<dbReference type="GO" id="GO:0016740">
    <property type="term" value="F:transferase activity"/>
    <property type="evidence" value="ECO:0007669"/>
    <property type="project" value="InterPro"/>
</dbReference>